<feature type="domain" description="Trypsin-co-occurring" evidence="2">
    <location>
        <begin position="10"/>
        <end position="108"/>
    </location>
</feature>
<accession>A0A1U7IZ21</accession>
<keyword evidence="4" id="KW-1185">Reference proteome</keyword>
<dbReference type="RefSeq" id="WP_073610838.1">
    <property type="nucleotide sequence ID" value="NZ_MRCG01000025.1"/>
</dbReference>
<protein>
    <recommendedName>
        <fullName evidence="2">Trypsin-co-occurring domain-containing protein</fullName>
    </recommendedName>
</protein>
<dbReference type="NCBIfam" id="NF041216">
    <property type="entry name" value="CU044_2847_fam"/>
    <property type="match status" value="1"/>
</dbReference>
<dbReference type="Proteomes" id="UP000185557">
    <property type="component" value="Unassembled WGS sequence"/>
</dbReference>
<dbReference type="OrthoDB" id="489721at2"/>
<evidence type="ECO:0000313" key="4">
    <source>
        <dbReference type="Proteomes" id="UP000185557"/>
    </source>
</evidence>
<reference evidence="3 4" key="1">
    <citation type="submission" date="2016-11" db="EMBL/GenBank/DDBJ databases">
        <title>Draft Genome Sequences of Nine Cyanobacterial Strains from Diverse Habitats.</title>
        <authorList>
            <person name="Zhu T."/>
            <person name="Hou S."/>
            <person name="Lu X."/>
            <person name="Hess W.R."/>
        </authorList>
    </citation>
    <scope>NUCLEOTIDE SEQUENCE [LARGE SCALE GENOMIC DNA]</scope>
    <source>
        <strain evidence="3 4">NIES-30</strain>
    </source>
</reference>
<dbReference type="AlphaFoldDB" id="A0A1U7IZ21"/>
<evidence type="ECO:0000313" key="3">
    <source>
        <dbReference type="EMBL" id="OKH44217.1"/>
    </source>
</evidence>
<feature type="region of interest" description="Disordered" evidence="1">
    <location>
        <begin position="130"/>
        <end position="167"/>
    </location>
</feature>
<organism evidence="3 4">
    <name type="scientific">Phormidium tenue NIES-30</name>
    <dbReference type="NCBI Taxonomy" id="549789"/>
    <lineage>
        <taxon>Bacteria</taxon>
        <taxon>Bacillati</taxon>
        <taxon>Cyanobacteriota</taxon>
        <taxon>Cyanophyceae</taxon>
        <taxon>Oscillatoriophycideae</taxon>
        <taxon>Oscillatoriales</taxon>
        <taxon>Oscillatoriaceae</taxon>
        <taxon>Phormidium</taxon>
    </lineage>
</organism>
<comment type="caution">
    <text evidence="3">The sequence shown here is derived from an EMBL/GenBank/DDBJ whole genome shotgun (WGS) entry which is preliminary data.</text>
</comment>
<gene>
    <name evidence="3" type="ORF">NIES30_23255</name>
</gene>
<evidence type="ECO:0000256" key="1">
    <source>
        <dbReference type="SAM" id="MobiDB-lite"/>
    </source>
</evidence>
<dbReference type="InterPro" id="IPR045794">
    <property type="entry name" value="Trypco1"/>
</dbReference>
<sequence length="167" mass="18315">MSNFIPIDVEGDQFYIEVLPTEDQTGIKQRSRDSLAEKLTKDDFKRIIRQAVMPACETFVDVWQELNQPLTAESAEVEFNLGFTASGSAVIVQASGQASFKVKICWKFDQVPFGFKDSLSLEGIGDRDPNPYILSEGVGGEDPNPLIRPKGVGGGDPDPIIRPKPEG</sequence>
<dbReference type="Pfam" id="PF19493">
    <property type="entry name" value="Trypco1"/>
    <property type="match status" value="1"/>
</dbReference>
<name>A0A1U7IZ21_9CYAN</name>
<dbReference type="EMBL" id="MRCG01000025">
    <property type="protein sequence ID" value="OKH44217.1"/>
    <property type="molecule type" value="Genomic_DNA"/>
</dbReference>
<proteinExistence type="predicted"/>
<evidence type="ECO:0000259" key="2">
    <source>
        <dbReference type="Pfam" id="PF19493"/>
    </source>
</evidence>